<dbReference type="Pfam" id="PF01025">
    <property type="entry name" value="GrpE"/>
    <property type="match status" value="1"/>
</dbReference>
<proteinExistence type="predicted"/>
<dbReference type="Gene3D" id="2.30.22.10">
    <property type="entry name" value="Head domain of nucleotide exchange factor GrpE"/>
    <property type="match status" value="1"/>
</dbReference>
<dbReference type="GO" id="GO:0006457">
    <property type="term" value="P:protein folding"/>
    <property type="evidence" value="ECO:0007669"/>
    <property type="project" value="InterPro"/>
</dbReference>
<name>A0A1G6Q0A5_9PSEU</name>
<dbReference type="SUPFAM" id="SSF51064">
    <property type="entry name" value="Head domain of nucleotide exchange factor GrpE"/>
    <property type="match status" value="1"/>
</dbReference>
<evidence type="ECO:0000313" key="3">
    <source>
        <dbReference type="Proteomes" id="UP000199501"/>
    </source>
</evidence>
<reference evidence="3" key="1">
    <citation type="submission" date="2016-10" db="EMBL/GenBank/DDBJ databases">
        <authorList>
            <person name="Varghese N."/>
            <person name="Submissions S."/>
        </authorList>
    </citation>
    <scope>NUCLEOTIDE SEQUENCE [LARGE SCALE GENOMIC DNA]</scope>
    <source>
        <strain evidence="3">IBRC-M 10403</strain>
    </source>
</reference>
<dbReference type="GO" id="GO:0000774">
    <property type="term" value="F:adenyl-nucleotide exchange factor activity"/>
    <property type="evidence" value="ECO:0007669"/>
    <property type="project" value="InterPro"/>
</dbReference>
<sequence>MASWFKGKRKDGDVEESTIEVRAQVIADAVRAGEQAGEPAGEVELVDDFRVEPALVSIAPEVYDQAVDERRALVALCLYAHDRARSSGVAERIEEGLAAVGVTALRPDGDLFDPAFHEAGGTVGTDDESLDGTVAETEVVGFSDRGQVLRPPIVTVYTGKAGQA</sequence>
<dbReference type="GO" id="GO:0051087">
    <property type="term" value="F:protein-folding chaperone binding"/>
    <property type="evidence" value="ECO:0007669"/>
    <property type="project" value="InterPro"/>
</dbReference>
<dbReference type="InterPro" id="IPR000740">
    <property type="entry name" value="GrpE"/>
</dbReference>
<evidence type="ECO:0000313" key="2">
    <source>
        <dbReference type="EMBL" id="SDC85783.1"/>
    </source>
</evidence>
<dbReference type="Proteomes" id="UP000199501">
    <property type="component" value="Unassembled WGS sequence"/>
</dbReference>
<dbReference type="RefSeq" id="WP_228771576.1">
    <property type="nucleotide sequence ID" value="NZ_FMZZ01000005.1"/>
</dbReference>
<organism evidence="2 3">
    <name type="scientific">Actinokineospora iranica</name>
    <dbReference type="NCBI Taxonomy" id="1271860"/>
    <lineage>
        <taxon>Bacteria</taxon>
        <taxon>Bacillati</taxon>
        <taxon>Actinomycetota</taxon>
        <taxon>Actinomycetes</taxon>
        <taxon>Pseudonocardiales</taxon>
        <taxon>Pseudonocardiaceae</taxon>
        <taxon>Actinokineospora</taxon>
    </lineage>
</organism>
<dbReference type="AlphaFoldDB" id="A0A1G6Q0A5"/>
<keyword evidence="1" id="KW-0143">Chaperone</keyword>
<dbReference type="GO" id="GO:0042803">
    <property type="term" value="F:protein homodimerization activity"/>
    <property type="evidence" value="ECO:0007669"/>
    <property type="project" value="InterPro"/>
</dbReference>
<protein>
    <submittedName>
        <fullName evidence="2">GrpE protein</fullName>
    </submittedName>
</protein>
<keyword evidence="3" id="KW-1185">Reference proteome</keyword>
<dbReference type="STRING" id="1271860.SAMN05216174_10520"/>
<dbReference type="EMBL" id="FMZZ01000005">
    <property type="protein sequence ID" value="SDC85783.1"/>
    <property type="molecule type" value="Genomic_DNA"/>
</dbReference>
<evidence type="ECO:0000256" key="1">
    <source>
        <dbReference type="ARBA" id="ARBA00023186"/>
    </source>
</evidence>
<dbReference type="InterPro" id="IPR009012">
    <property type="entry name" value="GrpE_head"/>
</dbReference>
<gene>
    <name evidence="2" type="ORF">SAMN05216174_10520</name>
</gene>
<accession>A0A1G6Q0A5</accession>